<feature type="region of interest" description="Disordered" evidence="2">
    <location>
        <begin position="84"/>
        <end position="147"/>
    </location>
</feature>
<feature type="compositionally biased region" description="Basic and acidic residues" evidence="2">
    <location>
        <begin position="126"/>
        <end position="144"/>
    </location>
</feature>
<evidence type="ECO:0000313" key="5">
    <source>
        <dbReference type="Proteomes" id="UP000092482"/>
    </source>
</evidence>
<organism evidence="4 5">
    <name type="scientific">Serinicoccus hydrothermalis</name>
    <dbReference type="NCBI Taxonomy" id="1758689"/>
    <lineage>
        <taxon>Bacteria</taxon>
        <taxon>Bacillati</taxon>
        <taxon>Actinomycetota</taxon>
        <taxon>Actinomycetes</taxon>
        <taxon>Micrococcales</taxon>
        <taxon>Ornithinimicrobiaceae</taxon>
        <taxon>Serinicoccus</taxon>
    </lineage>
</organism>
<keyword evidence="5" id="KW-1185">Reference proteome</keyword>
<dbReference type="Pfam" id="PF12804">
    <property type="entry name" value="NTP_transf_3"/>
    <property type="match status" value="1"/>
</dbReference>
<feature type="domain" description="MobA-like NTP transferase" evidence="3">
    <location>
        <begin position="11"/>
        <end position="223"/>
    </location>
</feature>
<dbReference type="RefSeq" id="WP_066640248.1">
    <property type="nucleotide sequence ID" value="NZ_CP014989.1"/>
</dbReference>
<feature type="region of interest" description="Disordered" evidence="2">
    <location>
        <begin position="60"/>
        <end position="79"/>
    </location>
</feature>
<dbReference type="KEGG" id="serj:SGUI_2246"/>
<sequence>MPVPPPPVDLVVLAGGRGSRLGGRDKAAIVVGGRTLLARILATDLGGRVVVVGETPVPEGVRRTVEDPPGGGPVAGIGAGLDALARMPPVPAPAAPPPTAPPPSPTGPPPSPTEHPGRPGCPVGDEGARRGEATGHEGARRGDATGHSLRPDWVAVCAVDQPGAAEVLAALRQAVGELGDDVDAVCPRFDGRSQWLLAVYRRSALKAARAALDGDAGASVRALVSPLRWREVELDAAQLGDIDTPDDLERWSSALGG</sequence>
<dbReference type="PATRIC" id="fig|1758689.4.peg.2341"/>
<dbReference type="SUPFAM" id="SSF53448">
    <property type="entry name" value="Nucleotide-diphospho-sugar transferases"/>
    <property type="match status" value="2"/>
</dbReference>
<protein>
    <submittedName>
        <fullName evidence="4">Molybdopterin-guanine dinucleotide biosynthesis protein MobA</fullName>
    </submittedName>
</protein>
<dbReference type="InterPro" id="IPR025877">
    <property type="entry name" value="MobA-like_NTP_Trfase"/>
</dbReference>
<dbReference type="GO" id="GO:0016779">
    <property type="term" value="F:nucleotidyltransferase activity"/>
    <property type="evidence" value="ECO:0007669"/>
    <property type="project" value="UniProtKB-ARBA"/>
</dbReference>
<proteinExistence type="predicted"/>
<dbReference type="STRING" id="1758689.SGUI_2246"/>
<dbReference type="Gene3D" id="3.90.550.10">
    <property type="entry name" value="Spore Coat Polysaccharide Biosynthesis Protein SpsA, Chain A"/>
    <property type="match status" value="2"/>
</dbReference>
<evidence type="ECO:0000256" key="1">
    <source>
        <dbReference type="ARBA" id="ARBA00022679"/>
    </source>
</evidence>
<dbReference type="Proteomes" id="UP000092482">
    <property type="component" value="Chromosome"/>
</dbReference>
<dbReference type="AlphaFoldDB" id="A0A1B1NDY0"/>
<dbReference type="PANTHER" id="PTHR19136">
    <property type="entry name" value="MOLYBDENUM COFACTOR GUANYLYLTRANSFERASE"/>
    <property type="match status" value="1"/>
</dbReference>
<gene>
    <name evidence="4" type="ORF">SGUI_2246</name>
</gene>
<dbReference type="OrthoDB" id="4408226at2"/>
<dbReference type="InterPro" id="IPR029044">
    <property type="entry name" value="Nucleotide-diphossugar_trans"/>
</dbReference>
<dbReference type="PANTHER" id="PTHR19136:SF81">
    <property type="entry name" value="MOLYBDENUM COFACTOR GUANYLYLTRANSFERASE"/>
    <property type="match status" value="1"/>
</dbReference>
<reference evidence="4 5" key="1">
    <citation type="submission" date="2016-03" db="EMBL/GenBank/DDBJ databases">
        <title>Shallow-sea hydrothermal system.</title>
        <authorList>
            <person name="Tang K."/>
        </authorList>
    </citation>
    <scope>NUCLEOTIDE SEQUENCE [LARGE SCALE GENOMIC DNA]</scope>
    <source>
        <strain evidence="4 5">JLT9</strain>
    </source>
</reference>
<evidence type="ECO:0000259" key="3">
    <source>
        <dbReference type="Pfam" id="PF12804"/>
    </source>
</evidence>
<evidence type="ECO:0000256" key="2">
    <source>
        <dbReference type="SAM" id="MobiDB-lite"/>
    </source>
</evidence>
<feature type="compositionally biased region" description="Pro residues" evidence="2">
    <location>
        <begin position="88"/>
        <end position="113"/>
    </location>
</feature>
<accession>A0A1B1NDY0</accession>
<keyword evidence="1" id="KW-0808">Transferase</keyword>
<name>A0A1B1NDY0_9MICO</name>
<dbReference type="EMBL" id="CP014989">
    <property type="protein sequence ID" value="ANS79642.1"/>
    <property type="molecule type" value="Genomic_DNA"/>
</dbReference>
<evidence type="ECO:0000313" key="4">
    <source>
        <dbReference type="EMBL" id="ANS79642.1"/>
    </source>
</evidence>